<dbReference type="PANTHER" id="PTHR30055">
    <property type="entry name" value="HTH-TYPE TRANSCRIPTIONAL REGULATOR RUTR"/>
    <property type="match status" value="1"/>
</dbReference>
<dbReference type="Pfam" id="PF00440">
    <property type="entry name" value="TetR_N"/>
    <property type="match status" value="1"/>
</dbReference>
<dbReference type="GO" id="GO:0000976">
    <property type="term" value="F:transcription cis-regulatory region binding"/>
    <property type="evidence" value="ECO:0007669"/>
    <property type="project" value="TreeGrafter"/>
</dbReference>
<evidence type="ECO:0000256" key="1">
    <source>
        <dbReference type="ARBA" id="ARBA00011738"/>
    </source>
</evidence>
<dbReference type="PANTHER" id="PTHR30055:SF238">
    <property type="entry name" value="MYCOFACTOCIN BIOSYNTHESIS TRANSCRIPTIONAL REGULATOR MFTR-RELATED"/>
    <property type="match status" value="1"/>
</dbReference>
<dbReference type="RefSeq" id="WP_306256012.1">
    <property type="nucleotide sequence ID" value="NZ_JAUFSA010000006.1"/>
</dbReference>
<dbReference type="SUPFAM" id="SSF46689">
    <property type="entry name" value="Homeodomain-like"/>
    <property type="match status" value="1"/>
</dbReference>
<evidence type="ECO:0000256" key="2">
    <source>
        <dbReference type="ARBA" id="ARBA00023015"/>
    </source>
</evidence>
<protein>
    <submittedName>
        <fullName evidence="7">Helix-turn-helix domain-containing protein</fullName>
    </submittedName>
</protein>
<evidence type="ECO:0000256" key="3">
    <source>
        <dbReference type="ARBA" id="ARBA00023125"/>
    </source>
</evidence>
<name>A0AAJ1W6W5_9MYCO</name>
<dbReference type="InterPro" id="IPR050109">
    <property type="entry name" value="HTH-type_TetR-like_transc_reg"/>
</dbReference>
<sequence>MQRSQTARILAAAIALFGDQGYAETTVAQIADRAGVSRRTVYDLYTSKEAVFLHTYRCTQLLMVEAGSRDVSLDKGNERSVLTAQTLSSAVARLLSIVAASPPAARMFFLEATGAGQLIRTRRNDAIAEFVTTIAPRLQQLRAETEPTLPPLSFALCNAIVAASIELIVQHLAAHRPESVTNLTDAITDLVRAIVTPHH</sequence>
<evidence type="ECO:0000256" key="4">
    <source>
        <dbReference type="ARBA" id="ARBA00023163"/>
    </source>
</evidence>
<reference evidence="7" key="1">
    <citation type="submission" date="2023-06" db="EMBL/GenBank/DDBJ databases">
        <title>Identification of two novel mycobacterium reveal diversities and complexities of Mycobacterium gordonae clade.</title>
        <authorList>
            <person name="Matsumoto Y."/>
            <person name="Nakamura S."/>
            <person name="Motooka D."/>
            <person name="Fukushima K."/>
        </authorList>
    </citation>
    <scope>NUCLEOTIDE SEQUENCE</scope>
    <source>
        <strain evidence="7">TY812</strain>
    </source>
</reference>
<evidence type="ECO:0000259" key="6">
    <source>
        <dbReference type="PROSITE" id="PS50977"/>
    </source>
</evidence>
<dbReference type="PRINTS" id="PR00455">
    <property type="entry name" value="HTHTETR"/>
</dbReference>
<dbReference type="GO" id="GO:0003700">
    <property type="term" value="F:DNA-binding transcription factor activity"/>
    <property type="evidence" value="ECO:0007669"/>
    <property type="project" value="TreeGrafter"/>
</dbReference>
<organism evidence="7 8">
    <name type="scientific">Mycobacterium paragordonae</name>
    <dbReference type="NCBI Taxonomy" id="1389713"/>
    <lineage>
        <taxon>Bacteria</taxon>
        <taxon>Bacillati</taxon>
        <taxon>Actinomycetota</taxon>
        <taxon>Actinomycetes</taxon>
        <taxon>Mycobacteriales</taxon>
        <taxon>Mycobacteriaceae</taxon>
        <taxon>Mycobacterium</taxon>
    </lineage>
</organism>
<dbReference type="FunFam" id="1.10.10.60:FF:000141">
    <property type="entry name" value="TetR family transcriptional regulator"/>
    <property type="match status" value="1"/>
</dbReference>
<accession>A0AAJ1W6W5</accession>
<comment type="caution">
    <text evidence="7">The sequence shown here is derived from an EMBL/GenBank/DDBJ whole genome shotgun (WGS) entry which is preliminary data.</text>
</comment>
<dbReference type="Gene3D" id="1.10.357.10">
    <property type="entry name" value="Tetracycline Repressor, domain 2"/>
    <property type="match status" value="1"/>
</dbReference>
<gene>
    <name evidence="7" type="ORF">QXL92_33225</name>
</gene>
<dbReference type="PROSITE" id="PS50977">
    <property type="entry name" value="HTH_TETR_2"/>
    <property type="match status" value="1"/>
</dbReference>
<dbReference type="AlphaFoldDB" id="A0AAJ1W6W5"/>
<evidence type="ECO:0000313" key="8">
    <source>
        <dbReference type="Proteomes" id="UP001229081"/>
    </source>
</evidence>
<comment type="subunit">
    <text evidence="1">Homodimer.</text>
</comment>
<dbReference type="InterPro" id="IPR009057">
    <property type="entry name" value="Homeodomain-like_sf"/>
</dbReference>
<dbReference type="EMBL" id="JAUFSA010000006">
    <property type="protein sequence ID" value="MDP7739593.1"/>
    <property type="molecule type" value="Genomic_DNA"/>
</dbReference>
<dbReference type="Proteomes" id="UP001229081">
    <property type="component" value="Unassembled WGS sequence"/>
</dbReference>
<feature type="domain" description="HTH tetR-type" evidence="6">
    <location>
        <begin position="3"/>
        <end position="63"/>
    </location>
</feature>
<feature type="DNA-binding region" description="H-T-H motif" evidence="5">
    <location>
        <begin position="26"/>
        <end position="45"/>
    </location>
</feature>
<keyword evidence="4" id="KW-0804">Transcription</keyword>
<proteinExistence type="predicted"/>
<keyword evidence="3 5" id="KW-0238">DNA-binding</keyword>
<dbReference type="GO" id="GO:0045892">
    <property type="term" value="P:negative regulation of DNA-templated transcription"/>
    <property type="evidence" value="ECO:0007669"/>
    <property type="project" value="UniProtKB-ARBA"/>
</dbReference>
<evidence type="ECO:0000256" key="5">
    <source>
        <dbReference type="PROSITE-ProRule" id="PRU00335"/>
    </source>
</evidence>
<evidence type="ECO:0000313" key="7">
    <source>
        <dbReference type="EMBL" id="MDP7739593.1"/>
    </source>
</evidence>
<keyword evidence="2" id="KW-0805">Transcription regulation</keyword>
<dbReference type="InterPro" id="IPR001647">
    <property type="entry name" value="HTH_TetR"/>
</dbReference>